<keyword evidence="7" id="KW-0732">Signal</keyword>
<reference evidence="9" key="1">
    <citation type="submission" date="2020-03" db="EMBL/GenBank/DDBJ databases">
        <title>A high-quality chromosome-level genome assembly of a woody plant with both climbing and erect habits, Rhamnella rubrinervis.</title>
        <authorList>
            <person name="Lu Z."/>
            <person name="Yang Y."/>
            <person name="Zhu X."/>
            <person name="Sun Y."/>
        </authorList>
    </citation>
    <scope>NUCLEOTIDE SEQUENCE</scope>
    <source>
        <strain evidence="9">BYM</strain>
        <tissue evidence="9">Leaf</tissue>
    </source>
</reference>
<evidence type="ECO:0000256" key="4">
    <source>
        <dbReference type="ARBA" id="ARBA00023121"/>
    </source>
</evidence>
<comment type="similarity">
    <text evidence="2 6">Belongs to the plant LTP family.</text>
</comment>
<dbReference type="PANTHER" id="PTHR33076">
    <property type="entry name" value="NON-SPECIFIC LIPID-TRANSFER PROTEIN 2-RELATED"/>
    <property type="match status" value="1"/>
</dbReference>
<dbReference type="GO" id="GO:0006869">
    <property type="term" value="P:lipid transport"/>
    <property type="evidence" value="ECO:0007669"/>
    <property type="project" value="InterPro"/>
</dbReference>
<dbReference type="OrthoDB" id="1890443at2759"/>
<proteinExistence type="inferred from homology"/>
<keyword evidence="10" id="KW-1185">Reference proteome</keyword>
<dbReference type="Gene3D" id="1.10.110.10">
    <property type="entry name" value="Plant lipid-transfer and hydrophobic proteins"/>
    <property type="match status" value="1"/>
</dbReference>
<sequence length="117" mass="11855">MANSVAMKLACMVVMCMVVCAPLAEALTCVEVAGTVSQCIGYLRSGGAVPVPCCSGVKSLNAMANNTPNRRVACNCLISAAKNIPGLKPNLVSGLPGACGVKLPFPISISTNCAKIN</sequence>
<comment type="function">
    <text evidence="1 6">Plant non-specific lipid-transfer proteins transfer phospholipids as well as galactolipids across membranes. May play a role in wax or cutin deposition in the cell walls of expanding epidermal cells and certain secretory tissues.</text>
</comment>
<evidence type="ECO:0000256" key="6">
    <source>
        <dbReference type="RuleBase" id="RU000628"/>
    </source>
</evidence>
<dbReference type="InterPro" id="IPR000528">
    <property type="entry name" value="Plant_nsLTP"/>
</dbReference>
<feature type="signal peptide" evidence="7">
    <location>
        <begin position="1"/>
        <end position="26"/>
    </location>
</feature>
<evidence type="ECO:0000256" key="1">
    <source>
        <dbReference type="ARBA" id="ARBA00003211"/>
    </source>
</evidence>
<protein>
    <recommendedName>
        <fullName evidence="6">Non-specific lipid-transfer protein</fullName>
    </recommendedName>
</protein>
<comment type="caution">
    <text evidence="9">The sequence shown here is derived from an EMBL/GenBank/DDBJ whole genome shotgun (WGS) entry which is preliminary data.</text>
</comment>
<keyword evidence="5" id="KW-1015">Disulfide bond</keyword>
<dbReference type="Pfam" id="PF00234">
    <property type="entry name" value="Tryp_alpha_amyl"/>
    <property type="match status" value="1"/>
</dbReference>
<dbReference type="PRINTS" id="PR00382">
    <property type="entry name" value="LIPIDTRNSFER"/>
</dbReference>
<dbReference type="SMART" id="SM00499">
    <property type="entry name" value="AAI"/>
    <property type="match status" value="1"/>
</dbReference>
<dbReference type="Proteomes" id="UP000796880">
    <property type="component" value="Unassembled WGS sequence"/>
</dbReference>
<dbReference type="EMBL" id="VOIH02000004">
    <property type="protein sequence ID" value="KAF3447963.1"/>
    <property type="molecule type" value="Genomic_DNA"/>
</dbReference>
<dbReference type="AlphaFoldDB" id="A0A8K0H9C3"/>
<dbReference type="GO" id="GO:0008289">
    <property type="term" value="F:lipid binding"/>
    <property type="evidence" value="ECO:0007669"/>
    <property type="project" value="UniProtKB-KW"/>
</dbReference>
<evidence type="ECO:0000313" key="9">
    <source>
        <dbReference type="EMBL" id="KAF3447963.1"/>
    </source>
</evidence>
<evidence type="ECO:0000256" key="2">
    <source>
        <dbReference type="ARBA" id="ARBA00009748"/>
    </source>
</evidence>
<organism evidence="9 10">
    <name type="scientific">Rhamnella rubrinervis</name>
    <dbReference type="NCBI Taxonomy" id="2594499"/>
    <lineage>
        <taxon>Eukaryota</taxon>
        <taxon>Viridiplantae</taxon>
        <taxon>Streptophyta</taxon>
        <taxon>Embryophyta</taxon>
        <taxon>Tracheophyta</taxon>
        <taxon>Spermatophyta</taxon>
        <taxon>Magnoliopsida</taxon>
        <taxon>eudicotyledons</taxon>
        <taxon>Gunneridae</taxon>
        <taxon>Pentapetalae</taxon>
        <taxon>rosids</taxon>
        <taxon>fabids</taxon>
        <taxon>Rosales</taxon>
        <taxon>Rhamnaceae</taxon>
        <taxon>rhamnoid group</taxon>
        <taxon>Rhamneae</taxon>
        <taxon>Rhamnella</taxon>
    </lineage>
</organism>
<keyword evidence="3 6" id="KW-0813">Transport</keyword>
<dbReference type="SUPFAM" id="SSF47699">
    <property type="entry name" value="Bifunctional inhibitor/lipid-transfer protein/seed storage 2S albumin"/>
    <property type="match status" value="1"/>
</dbReference>
<evidence type="ECO:0000256" key="5">
    <source>
        <dbReference type="ARBA" id="ARBA00023157"/>
    </source>
</evidence>
<dbReference type="CDD" id="cd01960">
    <property type="entry name" value="nsLTP1"/>
    <property type="match status" value="1"/>
</dbReference>
<name>A0A8K0H9C3_9ROSA</name>
<evidence type="ECO:0000313" key="10">
    <source>
        <dbReference type="Proteomes" id="UP000796880"/>
    </source>
</evidence>
<evidence type="ECO:0000256" key="3">
    <source>
        <dbReference type="ARBA" id="ARBA00022448"/>
    </source>
</evidence>
<dbReference type="InterPro" id="IPR036312">
    <property type="entry name" value="Bifun_inhib/LTP/seed_sf"/>
</dbReference>
<feature type="chain" id="PRO_5035452631" description="Non-specific lipid-transfer protein" evidence="7">
    <location>
        <begin position="27"/>
        <end position="117"/>
    </location>
</feature>
<feature type="domain" description="Bifunctional inhibitor/plant lipid transfer protein/seed storage helical" evidence="8">
    <location>
        <begin position="29"/>
        <end position="113"/>
    </location>
</feature>
<accession>A0A8K0H9C3</accession>
<gene>
    <name evidence="9" type="ORF">FNV43_RR08670</name>
</gene>
<dbReference type="PROSITE" id="PS00597">
    <property type="entry name" value="PLANT_LTP"/>
    <property type="match status" value="1"/>
</dbReference>
<keyword evidence="4 6" id="KW-0446">Lipid-binding</keyword>
<evidence type="ECO:0000256" key="7">
    <source>
        <dbReference type="SAM" id="SignalP"/>
    </source>
</evidence>
<evidence type="ECO:0000259" key="8">
    <source>
        <dbReference type="SMART" id="SM00499"/>
    </source>
</evidence>
<dbReference type="InterPro" id="IPR016140">
    <property type="entry name" value="Bifunc_inhib/LTP/seed_store"/>
</dbReference>